<evidence type="ECO:0000256" key="4">
    <source>
        <dbReference type="ARBA" id="ARBA00022837"/>
    </source>
</evidence>
<keyword evidence="2" id="KW-0964">Secreted</keyword>
<evidence type="ECO:0000256" key="1">
    <source>
        <dbReference type="ARBA" id="ARBA00004613"/>
    </source>
</evidence>
<dbReference type="EMBL" id="LCAW01000015">
    <property type="protein sequence ID" value="KKR98844.1"/>
    <property type="molecule type" value="Genomic_DNA"/>
</dbReference>
<keyword evidence="5" id="KW-0472">Membrane</keyword>
<keyword evidence="5" id="KW-1133">Transmembrane helix</keyword>
<evidence type="ECO:0000256" key="2">
    <source>
        <dbReference type="ARBA" id="ARBA00022525"/>
    </source>
</evidence>
<dbReference type="InterPro" id="IPR059100">
    <property type="entry name" value="TSP3_bac"/>
</dbReference>
<evidence type="ECO:0000256" key="5">
    <source>
        <dbReference type="SAM" id="Phobius"/>
    </source>
</evidence>
<gene>
    <name evidence="6" type="ORF">UU50_C0015G0013</name>
</gene>
<dbReference type="InterPro" id="IPR028974">
    <property type="entry name" value="TSP_type-3_rpt"/>
</dbReference>
<evidence type="ECO:0000256" key="3">
    <source>
        <dbReference type="ARBA" id="ARBA00022729"/>
    </source>
</evidence>
<dbReference type="GO" id="GO:0005509">
    <property type="term" value="F:calcium ion binding"/>
    <property type="evidence" value="ECO:0007669"/>
    <property type="project" value="InterPro"/>
</dbReference>
<dbReference type="Pfam" id="PF18884">
    <property type="entry name" value="TSP3_bac"/>
    <property type="match status" value="2"/>
</dbReference>
<comment type="subcellular location">
    <subcellularLocation>
        <location evidence="1">Secreted</location>
    </subcellularLocation>
</comment>
<dbReference type="InterPro" id="IPR053180">
    <property type="entry name" value="Ca-binding_acidic-repeat"/>
</dbReference>
<sequence>MENEQKRIIIRRTKPSFTKEQKVAFSIILGTGCIALVLGGFYLVRHIAQPFYINYSGEMYLSIEDQQALEMAQQQTKDTDSDGLTDYDELYVYGTSPYLMDTDGDGYTDATEVSSGTNPICAVGDDCAEETTSSSPELFGDLLPDTQVEPAPSMSLEQIQQAVHELTIDEIRDLLIQAGADPSELAGISDADLQALFTEVMSDLESSGDFDQYLPQQ</sequence>
<dbReference type="AlphaFoldDB" id="A0A0G0VD77"/>
<protein>
    <submittedName>
        <fullName evidence="6">Calcium-binding protein</fullName>
    </submittedName>
</protein>
<keyword evidence="3" id="KW-0732">Signal</keyword>
<keyword evidence="4" id="KW-0106">Calcium</keyword>
<keyword evidence="5" id="KW-0812">Transmembrane</keyword>
<proteinExistence type="predicted"/>
<reference evidence="6 7" key="1">
    <citation type="journal article" date="2015" name="Nature">
        <title>rRNA introns, odd ribosomes, and small enigmatic genomes across a large radiation of phyla.</title>
        <authorList>
            <person name="Brown C.T."/>
            <person name="Hug L.A."/>
            <person name="Thomas B.C."/>
            <person name="Sharon I."/>
            <person name="Castelle C.J."/>
            <person name="Singh A."/>
            <person name="Wilkins M.J."/>
            <person name="Williams K.H."/>
            <person name="Banfield J.F."/>
        </authorList>
    </citation>
    <scope>NUCLEOTIDE SEQUENCE [LARGE SCALE GENOMIC DNA]</scope>
</reference>
<dbReference type="SUPFAM" id="SSF103647">
    <property type="entry name" value="TSP type-3 repeat"/>
    <property type="match status" value="1"/>
</dbReference>
<evidence type="ECO:0000313" key="7">
    <source>
        <dbReference type="Proteomes" id="UP000033930"/>
    </source>
</evidence>
<evidence type="ECO:0000313" key="6">
    <source>
        <dbReference type="EMBL" id="KKR98844.1"/>
    </source>
</evidence>
<comment type="caution">
    <text evidence="6">The sequence shown here is derived from an EMBL/GenBank/DDBJ whole genome shotgun (WGS) entry which is preliminary data.</text>
</comment>
<dbReference type="Gene3D" id="4.10.1080.10">
    <property type="entry name" value="TSP type-3 repeat"/>
    <property type="match status" value="1"/>
</dbReference>
<dbReference type="PANTHER" id="PTHR37467">
    <property type="entry name" value="EXPORTED CALCIUM-BINDING GLYCOPROTEIN-RELATED"/>
    <property type="match status" value="1"/>
</dbReference>
<dbReference type="Proteomes" id="UP000033930">
    <property type="component" value="Unassembled WGS sequence"/>
</dbReference>
<feature type="transmembrane region" description="Helical" evidence="5">
    <location>
        <begin position="21"/>
        <end position="44"/>
    </location>
</feature>
<dbReference type="PANTHER" id="PTHR37467:SF1">
    <property type="entry name" value="EXPORTED CALCIUM-BINDING GLYCOPROTEIN"/>
    <property type="match status" value="1"/>
</dbReference>
<dbReference type="PROSITE" id="PS51257">
    <property type="entry name" value="PROKAR_LIPOPROTEIN"/>
    <property type="match status" value="1"/>
</dbReference>
<organism evidence="6 7">
    <name type="scientific">Candidatus Uhrbacteria bacterium GW2011_GWC1_41_20</name>
    <dbReference type="NCBI Taxonomy" id="1618983"/>
    <lineage>
        <taxon>Bacteria</taxon>
        <taxon>Candidatus Uhriibacteriota</taxon>
    </lineage>
</organism>
<name>A0A0G0VD77_9BACT</name>
<accession>A0A0G0VD77</accession>